<keyword evidence="1" id="KW-0812">Transmembrane</keyword>
<dbReference type="EMBL" id="MASJ01000034">
    <property type="protein sequence ID" value="OCS83523.1"/>
    <property type="molecule type" value="Genomic_DNA"/>
</dbReference>
<accession>A0A1C0Y8S3</accession>
<gene>
    <name evidence="3" type="ORF">A6M13_04360</name>
</gene>
<evidence type="ECO:0000313" key="3">
    <source>
        <dbReference type="EMBL" id="OCS83523.1"/>
    </source>
</evidence>
<protein>
    <recommendedName>
        <fullName evidence="2">DUF4395 domain-containing protein</fullName>
    </recommendedName>
</protein>
<organism evidence="3 4">
    <name type="scientific">Caryophanon tenue</name>
    <dbReference type="NCBI Taxonomy" id="33978"/>
    <lineage>
        <taxon>Bacteria</taxon>
        <taxon>Bacillati</taxon>
        <taxon>Bacillota</taxon>
        <taxon>Bacilli</taxon>
        <taxon>Bacillales</taxon>
        <taxon>Caryophanaceae</taxon>
        <taxon>Caryophanon</taxon>
    </lineage>
</organism>
<feature type="domain" description="DUF4395" evidence="2">
    <location>
        <begin position="5"/>
        <end position="128"/>
    </location>
</feature>
<name>A0A1C0Y8S3_9BACL</name>
<proteinExistence type="predicted"/>
<evidence type="ECO:0000256" key="1">
    <source>
        <dbReference type="SAM" id="Phobius"/>
    </source>
</evidence>
<dbReference type="InterPro" id="IPR025508">
    <property type="entry name" value="DUF4395"/>
</dbReference>
<dbReference type="Pfam" id="PF14340">
    <property type="entry name" value="DUF4395"/>
    <property type="match status" value="1"/>
</dbReference>
<dbReference type="AlphaFoldDB" id="A0A1C0Y8S3"/>
<feature type="transmembrane region" description="Helical" evidence="1">
    <location>
        <begin position="38"/>
        <end position="58"/>
    </location>
</feature>
<keyword evidence="1" id="KW-1133">Transmembrane helix</keyword>
<keyword evidence="1" id="KW-0472">Membrane</keyword>
<dbReference type="OrthoDB" id="2376580at2"/>
<feature type="transmembrane region" description="Helical" evidence="1">
    <location>
        <begin position="78"/>
        <end position="96"/>
    </location>
</feature>
<evidence type="ECO:0000259" key="2">
    <source>
        <dbReference type="Pfam" id="PF14340"/>
    </source>
</evidence>
<feature type="transmembrane region" description="Helical" evidence="1">
    <location>
        <begin position="102"/>
        <end position="125"/>
    </location>
</feature>
<sequence length="138" mass="15273">MIRSIPRPVVRANQAFIFSMSVLTIITGQAWILVLPLVANLLGLIGFNPVMRIAAMCLRKPKSSYIPEDVEQQRFNSYIAIACLTLSFIGFLAGWAVMGYSFAAMVAIASGIALCGFCIGCFLHFQLKMWQHRRATAK</sequence>
<dbReference type="STRING" id="33978.A6M13_04360"/>
<dbReference type="Proteomes" id="UP000093199">
    <property type="component" value="Unassembled WGS sequence"/>
</dbReference>
<dbReference type="PIRSF" id="PIRSF030042">
    <property type="entry name" value="UCP030042"/>
    <property type="match status" value="1"/>
</dbReference>
<feature type="transmembrane region" description="Helical" evidence="1">
    <location>
        <begin position="12"/>
        <end position="32"/>
    </location>
</feature>
<dbReference type="RefSeq" id="WP_066546754.1">
    <property type="nucleotide sequence ID" value="NZ_MASJ01000034.1"/>
</dbReference>
<dbReference type="InterPro" id="IPR016942">
    <property type="entry name" value="UCP030042"/>
</dbReference>
<keyword evidence="4" id="KW-1185">Reference proteome</keyword>
<comment type="caution">
    <text evidence="3">The sequence shown here is derived from an EMBL/GenBank/DDBJ whole genome shotgun (WGS) entry which is preliminary data.</text>
</comment>
<evidence type="ECO:0000313" key="4">
    <source>
        <dbReference type="Proteomes" id="UP000093199"/>
    </source>
</evidence>
<reference evidence="3 4" key="1">
    <citation type="submission" date="2016-07" db="EMBL/GenBank/DDBJ databases">
        <title>Caryophanon tenue genome sequencing.</title>
        <authorList>
            <person name="Verma A."/>
            <person name="Pal Y."/>
            <person name="Krishnamurthi S."/>
        </authorList>
    </citation>
    <scope>NUCLEOTIDE SEQUENCE [LARGE SCALE GENOMIC DNA]</scope>
    <source>
        <strain evidence="3 4">DSM 14152</strain>
    </source>
</reference>